<keyword evidence="4" id="KW-1185">Reference proteome</keyword>
<dbReference type="AlphaFoldDB" id="A0A6I3XLP8"/>
<sequence length="246" mass="25233">MKLPVIAAAALALSAPLAAQAEATSSAHFSNFHYEVIDLDLNDGIDAALTLDESAIVLTAGFYPTTTTFPEPFDYRVGDGTVGATVGGGSASVSMANGTAGLSASFSGAQGEMFGTAAIGHAFSLTANTRLVLHADADASSTFTATHHGYSHAELFISYLDDPFEVEDTVIYDSLVSNFGNNAARGLTVSLSTGAQGIDGNLGLAAGSFATVSAVPEPSQYAMFALGLAGLGWRLRRSRNRKSGNP</sequence>
<comment type="caution">
    <text evidence="3">The sequence shown here is derived from an EMBL/GenBank/DDBJ whole genome shotgun (WGS) entry which is preliminary data.</text>
</comment>
<dbReference type="OrthoDB" id="259335at2"/>
<dbReference type="Pfam" id="PF07589">
    <property type="entry name" value="PEP-CTERM"/>
    <property type="match status" value="1"/>
</dbReference>
<proteinExistence type="predicted"/>
<dbReference type="NCBIfam" id="TIGR02595">
    <property type="entry name" value="PEP_CTERM"/>
    <property type="match status" value="1"/>
</dbReference>
<evidence type="ECO:0000256" key="1">
    <source>
        <dbReference type="SAM" id="SignalP"/>
    </source>
</evidence>
<evidence type="ECO:0000313" key="3">
    <source>
        <dbReference type="EMBL" id="MUI14611.1"/>
    </source>
</evidence>
<dbReference type="Proteomes" id="UP000431684">
    <property type="component" value="Unassembled WGS sequence"/>
</dbReference>
<keyword evidence="1" id="KW-0732">Signal</keyword>
<feature type="domain" description="Ice-binding protein C-terminal" evidence="2">
    <location>
        <begin position="214"/>
        <end position="237"/>
    </location>
</feature>
<feature type="chain" id="PRO_5026325779" evidence="1">
    <location>
        <begin position="22"/>
        <end position="246"/>
    </location>
</feature>
<dbReference type="EMBL" id="WNWM01000002">
    <property type="protein sequence ID" value="MUI14611.1"/>
    <property type="molecule type" value="Genomic_DNA"/>
</dbReference>
<accession>A0A6I3XLP8</accession>
<dbReference type="RefSeq" id="WP_155710404.1">
    <property type="nucleotide sequence ID" value="NZ_BMWU01000047.1"/>
</dbReference>
<evidence type="ECO:0000259" key="2">
    <source>
        <dbReference type="Pfam" id="PF07589"/>
    </source>
</evidence>
<dbReference type="InterPro" id="IPR013424">
    <property type="entry name" value="Ice-binding_C"/>
</dbReference>
<gene>
    <name evidence="3" type="ORF">GJV26_19415</name>
</gene>
<protein>
    <submittedName>
        <fullName evidence="3">PEP-CTERM sorting domain-containing protein</fullName>
    </submittedName>
</protein>
<name>A0A6I3XLP8_9BURK</name>
<reference evidence="3 4" key="1">
    <citation type="submission" date="2019-11" db="EMBL/GenBank/DDBJ databases">
        <title>Draft Genome Sequences of Six Type Strains of the Genus Massilia.</title>
        <authorList>
            <person name="Miess H."/>
            <person name="Frediansyah A."/>
            <person name="Goeker M."/>
            <person name="Gross H."/>
        </authorList>
    </citation>
    <scope>NUCLEOTIDE SEQUENCE [LARGE SCALE GENOMIC DNA]</scope>
    <source>
        <strain evidence="3 4">DSM 17513</strain>
    </source>
</reference>
<feature type="signal peptide" evidence="1">
    <location>
        <begin position="1"/>
        <end position="21"/>
    </location>
</feature>
<organism evidence="3 4">
    <name type="scientific">Pseudoduganella dura</name>
    <dbReference type="NCBI Taxonomy" id="321982"/>
    <lineage>
        <taxon>Bacteria</taxon>
        <taxon>Pseudomonadati</taxon>
        <taxon>Pseudomonadota</taxon>
        <taxon>Betaproteobacteria</taxon>
        <taxon>Burkholderiales</taxon>
        <taxon>Oxalobacteraceae</taxon>
        <taxon>Telluria group</taxon>
        <taxon>Pseudoduganella</taxon>
    </lineage>
</organism>
<evidence type="ECO:0000313" key="4">
    <source>
        <dbReference type="Proteomes" id="UP000431684"/>
    </source>
</evidence>